<dbReference type="GO" id="GO:0005576">
    <property type="term" value="C:extracellular region"/>
    <property type="evidence" value="ECO:0007669"/>
    <property type="project" value="UniProtKB-SubCell"/>
</dbReference>
<evidence type="ECO:0000256" key="2">
    <source>
        <dbReference type="ARBA" id="ARBA00022525"/>
    </source>
</evidence>
<evidence type="ECO:0000256" key="3">
    <source>
        <dbReference type="ARBA" id="ARBA00023157"/>
    </source>
</evidence>
<evidence type="ECO:0000313" key="5">
    <source>
        <dbReference type="EMBL" id="ADF50024.1"/>
    </source>
</evidence>
<proteinExistence type="evidence at transcript level"/>
<keyword evidence="3" id="KW-1015">Disulfide bond</keyword>
<dbReference type="Gene3D" id="2.10.60.10">
    <property type="entry name" value="CD59"/>
    <property type="match status" value="1"/>
</dbReference>
<dbReference type="CDD" id="cd00206">
    <property type="entry name" value="TFP_snake_toxin"/>
    <property type="match status" value="1"/>
</dbReference>
<dbReference type="AlphaFoldDB" id="D5J9Q3"/>
<name>D5J9Q3_9SAUR</name>
<reference evidence="5" key="1">
    <citation type="journal article" date="2010" name="BMC Mol. Biol.">
        <title>Transcriptomic analysis of the venom gland of the red-headed krait (Bungarus flaviceps) using expressed sequence tags.</title>
        <authorList>
            <person name="Siang A.S."/>
            <person name="Doley R."/>
            <person name="Vonk F.J."/>
            <person name="Kini R.M."/>
        </authorList>
    </citation>
    <scope>NUCLEOTIDE SEQUENCE</scope>
</reference>
<sequence>MKTLLLTLVVVTIMSLDLGYTRMCNMCVRPYPFDSEDRCCPEGQDSCYKSYWVNEFGNKQIPYNKKYPVMLKRGCVTTCTGPKGLKILICCPTRNCNSSYISS</sequence>
<dbReference type="SUPFAM" id="SSF57302">
    <property type="entry name" value="Snake toxin-like"/>
    <property type="match status" value="1"/>
</dbReference>
<feature type="signal peptide" evidence="4">
    <location>
        <begin position="1"/>
        <end position="21"/>
    </location>
</feature>
<dbReference type="InterPro" id="IPR003571">
    <property type="entry name" value="Snake_3FTx"/>
</dbReference>
<accession>D5J9Q3</accession>
<keyword evidence="4" id="KW-0732">Signal</keyword>
<keyword evidence="2" id="KW-0964">Secreted</keyword>
<evidence type="ECO:0000256" key="1">
    <source>
        <dbReference type="ARBA" id="ARBA00004613"/>
    </source>
</evidence>
<organism evidence="5">
    <name type="scientific">Bungarus flaviceps</name>
    <dbReference type="NCBI Taxonomy" id="8614"/>
    <lineage>
        <taxon>Eukaryota</taxon>
        <taxon>Metazoa</taxon>
        <taxon>Chordata</taxon>
        <taxon>Craniata</taxon>
        <taxon>Vertebrata</taxon>
        <taxon>Euteleostomi</taxon>
        <taxon>Lepidosauria</taxon>
        <taxon>Squamata</taxon>
        <taxon>Bifurcata</taxon>
        <taxon>Unidentata</taxon>
        <taxon>Episquamata</taxon>
        <taxon>Toxicofera</taxon>
        <taxon>Serpentes</taxon>
        <taxon>Colubroidea</taxon>
        <taxon>Elapidae</taxon>
        <taxon>Bungarinae</taxon>
        <taxon>Bungarus</taxon>
    </lineage>
</organism>
<protein>
    <submittedName>
        <fullName evidence="5">Muscarinic toxin-like protein</fullName>
    </submittedName>
</protein>
<feature type="chain" id="PRO_5003073629" evidence="4">
    <location>
        <begin position="22"/>
        <end position="103"/>
    </location>
</feature>
<evidence type="ECO:0000256" key="4">
    <source>
        <dbReference type="SAM" id="SignalP"/>
    </source>
</evidence>
<dbReference type="InterPro" id="IPR045860">
    <property type="entry name" value="Snake_toxin-like_sf"/>
</dbReference>
<comment type="subcellular location">
    <subcellularLocation>
        <location evidence="1">Secreted</location>
    </subcellularLocation>
</comment>
<dbReference type="EMBL" id="GU190804">
    <property type="protein sequence ID" value="ADF50024.1"/>
    <property type="molecule type" value="mRNA"/>
</dbReference>
<dbReference type="GO" id="GO:0090729">
    <property type="term" value="F:toxin activity"/>
    <property type="evidence" value="ECO:0007669"/>
    <property type="project" value="InterPro"/>
</dbReference>